<evidence type="ECO:0000313" key="2">
    <source>
        <dbReference type="Proteomes" id="UP000201461"/>
    </source>
</evidence>
<name>R9TEG6_9CAUD</name>
<reference evidence="1 2" key="1">
    <citation type="journal article" date="2014" name="Genome Biol. Evol.">
        <title>Composite Conserved Promoter-Terminator Motifs (PeSLs) that Mediate Modular Shuffling in the Diverse T4-Like Myoviruses.</title>
        <authorList>
            <person name="Comeau A.M."/>
            <person name="Arbiol C."/>
            <person name="Krisch H.M."/>
        </authorList>
    </citation>
    <scope>NUCLEOTIDE SEQUENCE [LARGE SCALE GENOMIC DNA]</scope>
</reference>
<dbReference type="Proteomes" id="UP000201461">
    <property type="component" value="Segment"/>
</dbReference>
<dbReference type="RefSeq" id="YP_008125295.1">
    <property type="nucleotide sequence ID" value="NC_021529.2"/>
</dbReference>
<dbReference type="GeneID" id="15926597"/>
<protein>
    <submittedName>
        <fullName evidence="1">Uncharacterized protein</fullName>
    </submittedName>
</protein>
<keyword evidence="2" id="KW-1185">Reference proteome</keyword>
<dbReference type="KEGG" id="vg:15926597"/>
<sequence>MSDILVIEIEEDVFGEDFEADMANFIDYVIEAESRERDFTMNGYFVGDLLNVETDDLDQSVVVEFVEWYKNKAIAFFDQDITLHIYR</sequence>
<evidence type="ECO:0000313" key="1">
    <source>
        <dbReference type="EMBL" id="AGN30146.1"/>
    </source>
</evidence>
<gene>
    <name evidence="1" type="ORF">VPFG_00144</name>
</gene>
<accession>R9TEG6</accession>
<proteinExistence type="predicted"/>
<organism evidence="1 2">
    <name type="scientific">Vibrio phage nt-1</name>
    <dbReference type="NCBI Taxonomy" id="115992"/>
    <lineage>
        <taxon>Viruses</taxon>
        <taxon>Duplodnaviria</taxon>
        <taxon>Heunggongvirae</taxon>
        <taxon>Uroviricota</taxon>
        <taxon>Caudoviricetes</taxon>
        <taxon>Pantevenvirales</taxon>
        <taxon>Straboviridae</taxon>
        <taxon>Mylasvirus</taxon>
        <taxon>Mylasvirus persius</taxon>
    </lineage>
</organism>
<dbReference type="EMBL" id="HQ317393">
    <property type="protein sequence ID" value="AGN30146.1"/>
    <property type="molecule type" value="Genomic_DNA"/>
</dbReference>